<dbReference type="PANTHER" id="PTHR20842">
    <property type="entry name" value="PROTEASE S51 ALPHA-ASPARTYL DIPEPTIDASE"/>
    <property type="match status" value="1"/>
</dbReference>
<accession>A0ABD3MNR5</accession>
<dbReference type="PANTHER" id="PTHR20842:SF0">
    <property type="entry name" value="ALPHA-ASPARTYL DIPEPTIDASE"/>
    <property type="match status" value="1"/>
</dbReference>
<keyword evidence="2" id="KW-0645">Protease</keyword>
<evidence type="ECO:0000256" key="3">
    <source>
        <dbReference type="ARBA" id="ARBA00022801"/>
    </source>
</evidence>
<dbReference type="GO" id="GO:0008236">
    <property type="term" value="F:serine-type peptidase activity"/>
    <property type="evidence" value="ECO:0007669"/>
    <property type="project" value="UniProtKB-KW"/>
</dbReference>
<keyword evidence="6" id="KW-1185">Reference proteome</keyword>
<reference evidence="5 6" key="1">
    <citation type="submission" date="2024-10" db="EMBL/GenBank/DDBJ databases">
        <title>Updated reference genomes for cyclostephanoid diatoms.</title>
        <authorList>
            <person name="Roberts W.R."/>
            <person name="Alverson A.J."/>
        </authorList>
    </citation>
    <scope>NUCLEOTIDE SEQUENCE [LARGE SCALE GENOMIC DNA]</scope>
    <source>
        <strain evidence="5 6">AJA276-08</strain>
    </source>
</reference>
<sequence>MGNFELASDFVINDTLKPHVNDNFRVIESPGQALHCDPDTGESVYPKILTTGAGNGIHRPFIFAKLIAMTGKERPNVVYIGTPFFDREGRYENGTVSFRKIGCRIKRLMVAKECTTPSSEEMRRIMVDWSDLIMISGGNSLFAMLRWQSIGLDLLIKEAAVRGKVLCGGSAGCGCYFDSMQTDSLKPEACKLSEKVLTELCAEERLNWSFVRITCLGFINAFCIPHIDTVGTNNIARVDTAKKMLLEAHMKLEADRDSRPIFGFGVDEKAAIIYEGGKIKIFSAGQRATGVGDATCHILFVNNLNEVMCIPITPNTGESLTMDELIDRAMRSVMALQSPLDLIVDDRVSNACHRRGCSAAIDFMTFGENPLTAKQSLRKELPALSPLKLLGRCATEGATKPQDSTVPILPRKKTLFLYENIIATPPPPPPPAALSPFHNRVRSQSMNSFVDMLQTMREIPW</sequence>
<comment type="caution">
    <text evidence="5">The sequence shown here is derived from an EMBL/GenBank/DDBJ whole genome shotgun (WGS) entry which is preliminary data.</text>
</comment>
<keyword evidence="3" id="KW-0378">Hydrolase</keyword>
<evidence type="ECO:0000256" key="4">
    <source>
        <dbReference type="ARBA" id="ARBA00022825"/>
    </source>
</evidence>
<evidence type="ECO:0000313" key="5">
    <source>
        <dbReference type="EMBL" id="KAL3764486.1"/>
    </source>
</evidence>
<dbReference type="Pfam" id="PF03575">
    <property type="entry name" value="Peptidase_S51"/>
    <property type="match status" value="1"/>
</dbReference>
<proteinExistence type="inferred from homology"/>
<dbReference type="SUPFAM" id="SSF52317">
    <property type="entry name" value="Class I glutamine amidotransferase-like"/>
    <property type="match status" value="1"/>
</dbReference>
<evidence type="ECO:0000256" key="1">
    <source>
        <dbReference type="ARBA" id="ARBA00006534"/>
    </source>
</evidence>
<dbReference type="InterPro" id="IPR005320">
    <property type="entry name" value="Peptidase_S51"/>
</dbReference>
<dbReference type="InterPro" id="IPR029062">
    <property type="entry name" value="Class_I_gatase-like"/>
</dbReference>
<dbReference type="EMBL" id="JALLAZ020001771">
    <property type="protein sequence ID" value="KAL3764486.1"/>
    <property type="molecule type" value="Genomic_DNA"/>
</dbReference>
<dbReference type="Gene3D" id="3.40.50.880">
    <property type="match status" value="1"/>
</dbReference>
<protein>
    <submittedName>
        <fullName evidence="5">Uncharacterized protein</fullName>
    </submittedName>
</protein>
<organism evidence="5 6">
    <name type="scientific">Stephanodiscus triporus</name>
    <dbReference type="NCBI Taxonomy" id="2934178"/>
    <lineage>
        <taxon>Eukaryota</taxon>
        <taxon>Sar</taxon>
        <taxon>Stramenopiles</taxon>
        <taxon>Ochrophyta</taxon>
        <taxon>Bacillariophyta</taxon>
        <taxon>Coscinodiscophyceae</taxon>
        <taxon>Thalassiosirophycidae</taxon>
        <taxon>Stephanodiscales</taxon>
        <taxon>Stephanodiscaceae</taxon>
        <taxon>Stephanodiscus</taxon>
    </lineage>
</organism>
<name>A0ABD3MNR5_9STRA</name>
<dbReference type="AlphaFoldDB" id="A0ABD3MNR5"/>
<evidence type="ECO:0000256" key="2">
    <source>
        <dbReference type="ARBA" id="ARBA00022670"/>
    </source>
</evidence>
<evidence type="ECO:0000313" key="6">
    <source>
        <dbReference type="Proteomes" id="UP001530315"/>
    </source>
</evidence>
<gene>
    <name evidence="5" type="ORF">ACHAW5_004749</name>
</gene>
<keyword evidence="4" id="KW-0720">Serine protease</keyword>
<comment type="similarity">
    <text evidence="1">Belongs to the peptidase S51 family.</text>
</comment>
<dbReference type="GO" id="GO:0006508">
    <property type="term" value="P:proteolysis"/>
    <property type="evidence" value="ECO:0007669"/>
    <property type="project" value="UniProtKB-KW"/>
</dbReference>
<dbReference type="Proteomes" id="UP001530315">
    <property type="component" value="Unassembled WGS sequence"/>
</dbReference>